<reference evidence="2 3" key="1">
    <citation type="journal article" date="2009" name="PLoS Genet.">
        <title>The complete genome and proteome of Laribacter hongkongensis reveal potential mechanisms for adaptations to different temperatures and habitats.</title>
        <authorList>
            <person name="Woo P.C."/>
            <person name="Lau S.K."/>
            <person name="Tse H."/>
            <person name="Teng J.L."/>
            <person name="Curreem S.O."/>
            <person name="Tsang A.K."/>
            <person name="Fan R.Y."/>
            <person name="Wong G.K."/>
            <person name="Huang Y."/>
            <person name="Loman N.J."/>
            <person name="Snyder L.A."/>
            <person name="Cai J.J."/>
            <person name="Huang J.D."/>
            <person name="Mak W."/>
            <person name="Pallen M.J."/>
            <person name="Lok S."/>
            <person name="Yuen K.Y."/>
        </authorList>
    </citation>
    <scope>NUCLEOTIDE SEQUENCE [LARGE SCALE GENOMIC DNA]</scope>
    <source>
        <strain evidence="2 3">HLHK9</strain>
    </source>
</reference>
<dbReference type="AlphaFoldDB" id="C1D9N9"/>
<evidence type="ECO:0000313" key="3">
    <source>
        <dbReference type="Proteomes" id="UP000002010"/>
    </source>
</evidence>
<gene>
    <name evidence="2" type="ordered locus">LHK_02157</name>
</gene>
<dbReference type="STRING" id="557598.LHK_02157"/>
<proteinExistence type="predicted"/>
<dbReference type="KEGG" id="lhk:LHK_02157"/>
<organism evidence="2 3">
    <name type="scientific">Laribacter hongkongensis (strain HLHK9)</name>
    <dbReference type="NCBI Taxonomy" id="557598"/>
    <lineage>
        <taxon>Bacteria</taxon>
        <taxon>Pseudomonadati</taxon>
        <taxon>Pseudomonadota</taxon>
        <taxon>Betaproteobacteria</taxon>
        <taxon>Neisseriales</taxon>
        <taxon>Aquaspirillaceae</taxon>
        <taxon>Laribacter</taxon>
    </lineage>
</organism>
<name>C1D9N9_LARHH</name>
<accession>C1D9N9</accession>
<sequence length="114" mass="12378">MQGVPHVGKQHGGRVRVPHDVVRLVQEFFAGKAADRYEGIIGIDDDPLEVGARNQHEAGRDDGFTVKYGQVVLHAVGAPPAGHRVCRLARMQPDAHKKRTGRTFAGAMQSMVST</sequence>
<dbReference type="HOGENOM" id="CLU_2117940_0_0_4"/>
<evidence type="ECO:0000313" key="2">
    <source>
        <dbReference type="EMBL" id="ACO75141.1"/>
    </source>
</evidence>
<feature type="region of interest" description="Disordered" evidence="1">
    <location>
        <begin position="94"/>
        <end position="114"/>
    </location>
</feature>
<dbReference type="Proteomes" id="UP000002010">
    <property type="component" value="Chromosome"/>
</dbReference>
<dbReference type="EMBL" id="CP001154">
    <property type="protein sequence ID" value="ACO75141.1"/>
    <property type="molecule type" value="Genomic_DNA"/>
</dbReference>
<protein>
    <submittedName>
        <fullName evidence="2">Uncharacterized protein</fullName>
    </submittedName>
</protein>
<evidence type="ECO:0000256" key="1">
    <source>
        <dbReference type="SAM" id="MobiDB-lite"/>
    </source>
</evidence>
<keyword evidence="3" id="KW-1185">Reference proteome</keyword>